<dbReference type="SUPFAM" id="SSF51206">
    <property type="entry name" value="cAMP-binding domain-like"/>
    <property type="match status" value="1"/>
</dbReference>
<evidence type="ECO:0000313" key="4">
    <source>
        <dbReference type="EMBL" id="TRL30387.1"/>
    </source>
</evidence>
<dbReference type="PROSITE" id="PS50042">
    <property type="entry name" value="CNMP_BINDING_3"/>
    <property type="match status" value="1"/>
</dbReference>
<organism evidence="3 5">
    <name type="scientific">Methylosinus sporium</name>
    <dbReference type="NCBI Taxonomy" id="428"/>
    <lineage>
        <taxon>Bacteria</taxon>
        <taxon>Pseudomonadati</taxon>
        <taxon>Pseudomonadota</taxon>
        <taxon>Alphaproteobacteria</taxon>
        <taxon>Hyphomicrobiales</taxon>
        <taxon>Methylocystaceae</taxon>
        <taxon>Methylosinus</taxon>
    </lineage>
</organism>
<keyword evidence="1" id="KW-0472">Membrane</keyword>
<feature type="transmembrane region" description="Helical" evidence="1">
    <location>
        <begin position="34"/>
        <end position="65"/>
    </location>
</feature>
<evidence type="ECO:0000313" key="3">
    <source>
        <dbReference type="EMBL" id="PWB93469.1"/>
    </source>
</evidence>
<dbReference type="Proteomes" id="UP000316781">
    <property type="component" value="Unassembled WGS sequence"/>
</dbReference>
<dbReference type="InterPro" id="IPR000595">
    <property type="entry name" value="cNMP-bd_dom"/>
</dbReference>
<proteinExistence type="predicted"/>
<feature type="domain" description="Cyclic nucleotide-binding" evidence="2">
    <location>
        <begin position="97"/>
        <end position="176"/>
    </location>
</feature>
<dbReference type="GO" id="GO:0005829">
    <property type="term" value="C:cytosol"/>
    <property type="evidence" value="ECO:0007669"/>
    <property type="project" value="TreeGrafter"/>
</dbReference>
<keyword evidence="5" id="KW-1185">Reference proteome</keyword>
<reference evidence="3" key="2">
    <citation type="submission" date="2018-02" db="EMBL/GenBank/DDBJ databases">
        <authorList>
            <person name="Cohen D.B."/>
            <person name="Kent A.D."/>
        </authorList>
    </citation>
    <scope>NUCLEOTIDE SEQUENCE</scope>
    <source>
        <strain evidence="3">DSM 17706</strain>
    </source>
</reference>
<evidence type="ECO:0000313" key="6">
    <source>
        <dbReference type="Proteomes" id="UP000316781"/>
    </source>
</evidence>
<dbReference type="InterPro" id="IPR050397">
    <property type="entry name" value="Env_Response_Regulators"/>
</dbReference>
<reference evidence="4 6" key="3">
    <citation type="submission" date="2019-07" db="EMBL/GenBank/DDBJ databases">
        <title>Ln-dependent methylotrophs.</title>
        <authorList>
            <person name="Tani A."/>
        </authorList>
    </citation>
    <scope>NUCLEOTIDE SEQUENCE [LARGE SCALE GENOMIC DNA]</scope>
    <source>
        <strain evidence="4 6">SM89A</strain>
    </source>
</reference>
<sequence length="216" mass="24131">MSDHILYLVIAASWTQSVAAVASAYSKTMIRLRIASMIANFLGVIVGAASGNMAVLVRHLILFPLDLTRLREMRKLVASVKRAADGELKVEWLKPFMHPCSVKAGALLFRKGEEADRAYMLIEGEIELSEMGIVLPPGTLFGEMALFTTQGLRTATARARDDCRLLSITYEEFEQLYFQNPQFGLYLVRLIVRRCQTNMQQLEAVAWRGTTEDVGA</sequence>
<dbReference type="PROSITE" id="PS00889">
    <property type="entry name" value="CNMP_BINDING_2"/>
    <property type="match status" value="1"/>
</dbReference>
<dbReference type="Pfam" id="PF00027">
    <property type="entry name" value="cNMP_binding"/>
    <property type="match status" value="1"/>
</dbReference>
<reference evidence="3 5" key="1">
    <citation type="journal article" date="2018" name="Appl. Microbiol. Biotechnol.">
        <title>Co-cultivation of the strictly anaerobic methanogen Methanosarcina barkeri with aerobic methanotrophs in an oxygen-limited membrane bioreactor.</title>
        <authorList>
            <person name="In 't Zandt M.H."/>
            <person name="van den Bosch T.J.M."/>
            <person name="Rijkers R."/>
            <person name="van Kessel M.A.H.J."/>
            <person name="Jetten M.S.M."/>
            <person name="Welte C.U."/>
        </authorList>
    </citation>
    <scope>NUCLEOTIDE SEQUENCE [LARGE SCALE GENOMIC DNA]</scope>
    <source>
        <strain evidence="3 5">DSM 17706</strain>
    </source>
</reference>
<comment type="caution">
    <text evidence="3">The sequence shown here is derived from an EMBL/GenBank/DDBJ whole genome shotgun (WGS) entry which is preliminary data.</text>
</comment>
<dbReference type="CDD" id="cd00038">
    <property type="entry name" value="CAP_ED"/>
    <property type="match status" value="1"/>
</dbReference>
<dbReference type="AlphaFoldDB" id="A0A2U1SPD3"/>
<evidence type="ECO:0000313" key="5">
    <source>
        <dbReference type="Proteomes" id="UP000245137"/>
    </source>
</evidence>
<dbReference type="OrthoDB" id="8086566at2"/>
<dbReference type="SMART" id="SM00100">
    <property type="entry name" value="cNMP"/>
    <property type="match status" value="1"/>
</dbReference>
<evidence type="ECO:0000259" key="2">
    <source>
        <dbReference type="PROSITE" id="PS50042"/>
    </source>
</evidence>
<evidence type="ECO:0000256" key="1">
    <source>
        <dbReference type="SAM" id="Phobius"/>
    </source>
</evidence>
<keyword evidence="1" id="KW-0812">Transmembrane</keyword>
<dbReference type="RefSeq" id="WP_108917634.1">
    <property type="nucleotide sequence ID" value="NZ_BGJY01000019.1"/>
</dbReference>
<dbReference type="InterPro" id="IPR014710">
    <property type="entry name" value="RmlC-like_jellyroll"/>
</dbReference>
<dbReference type="Proteomes" id="UP000245137">
    <property type="component" value="Unassembled WGS sequence"/>
</dbReference>
<dbReference type="InterPro" id="IPR018490">
    <property type="entry name" value="cNMP-bd_dom_sf"/>
</dbReference>
<name>A0A2U1SPD3_METSR</name>
<keyword evidence="1" id="KW-1133">Transmembrane helix</keyword>
<dbReference type="EMBL" id="VJMF01000072">
    <property type="protein sequence ID" value="TRL30387.1"/>
    <property type="molecule type" value="Genomic_DNA"/>
</dbReference>
<protein>
    <submittedName>
        <fullName evidence="3">Cyclic nucleotide-binding domain-containing protein</fullName>
    </submittedName>
</protein>
<dbReference type="InterPro" id="IPR018488">
    <property type="entry name" value="cNMP-bd_CS"/>
</dbReference>
<dbReference type="EMBL" id="PUIV01000020">
    <property type="protein sequence ID" value="PWB93469.1"/>
    <property type="molecule type" value="Genomic_DNA"/>
</dbReference>
<dbReference type="PANTHER" id="PTHR24567:SF68">
    <property type="entry name" value="DNA-BINDING TRANSCRIPTIONAL DUAL REGULATOR CRP"/>
    <property type="match status" value="1"/>
</dbReference>
<dbReference type="Gene3D" id="2.60.120.10">
    <property type="entry name" value="Jelly Rolls"/>
    <property type="match status" value="1"/>
</dbReference>
<dbReference type="PANTHER" id="PTHR24567">
    <property type="entry name" value="CRP FAMILY TRANSCRIPTIONAL REGULATORY PROTEIN"/>
    <property type="match status" value="1"/>
</dbReference>
<gene>
    <name evidence="3" type="ORF">C5689_12640</name>
    <name evidence="4" type="ORF">FM996_16910</name>
</gene>
<dbReference type="GO" id="GO:0003700">
    <property type="term" value="F:DNA-binding transcription factor activity"/>
    <property type="evidence" value="ECO:0007669"/>
    <property type="project" value="TreeGrafter"/>
</dbReference>
<accession>A0A2U1SPD3</accession>